<evidence type="ECO:0000259" key="2">
    <source>
        <dbReference type="Pfam" id="PF03050"/>
    </source>
</evidence>
<keyword evidence="1" id="KW-0812">Transmembrane</keyword>
<feature type="domain" description="Transposase IS66 central" evidence="2">
    <location>
        <begin position="241"/>
        <end position="305"/>
    </location>
</feature>
<evidence type="ECO:0000256" key="1">
    <source>
        <dbReference type="SAM" id="Phobius"/>
    </source>
</evidence>
<feature type="transmembrane region" description="Helical" evidence="1">
    <location>
        <begin position="58"/>
        <end position="75"/>
    </location>
</feature>
<evidence type="ECO:0000259" key="3">
    <source>
        <dbReference type="Pfam" id="PF13005"/>
    </source>
</evidence>
<evidence type="ECO:0000313" key="5">
    <source>
        <dbReference type="EMBL" id="SDS89328.1"/>
    </source>
</evidence>
<feature type="transmembrane region" description="Helical" evidence="1">
    <location>
        <begin position="24"/>
        <end position="46"/>
    </location>
</feature>
<keyword evidence="1" id="KW-1133">Transmembrane helix</keyword>
<dbReference type="PANTHER" id="PTHR33678:SF1">
    <property type="entry name" value="BLL1576 PROTEIN"/>
    <property type="match status" value="1"/>
</dbReference>
<dbReference type="NCBIfam" id="TIGR03758">
    <property type="entry name" value="conj_TIGR03758"/>
    <property type="match status" value="1"/>
</dbReference>
<gene>
    <name evidence="5" type="ORF">SAMN04490205_3995</name>
</gene>
<accession>A0ABY0UM45</accession>
<keyword evidence="1" id="KW-0472">Membrane</keyword>
<dbReference type="Pfam" id="PF13007">
    <property type="entry name" value="LZ_Tnp_IS66"/>
    <property type="match status" value="1"/>
</dbReference>
<dbReference type="InterPro" id="IPR021676">
    <property type="entry name" value="DUF3262"/>
</dbReference>
<dbReference type="InterPro" id="IPR024463">
    <property type="entry name" value="Transposase_TnpC_homeodom"/>
</dbReference>
<dbReference type="InterPro" id="IPR052344">
    <property type="entry name" value="Transposase-related"/>
</dbReference>
<protein>
    <submittedName>
        <fullName evidence="5">Integrating conjugative element protein, PFL_4701 family</fullName>
    </submittedName>
</protein>
<evidence type="ECO:0000313" key="6">
    <source>
        <dbReference type="Proteomes" id="UP000183126"/>
    </source>
</evidence>
<sequence length="358" mass="39443">MSMSGARASAFQAAAGFPASSSNLFFVGVAVAIIFLWGAWALWSCYRGWATGNLDRTIASTSVVRILLLCMILTIEEMRALAAQLIQRVETMDKQITHHKLVNERLAHEIALLKRFKFAKRSEQLSPNQASLLDDLIDTDIAAIEAELEALQPAPVEAKVRQQPKRAPLPPQFPRTLIHHEPDNSHCQCGCALKRIGEDASKKLDCTPGVFTVERHIRGKGACEKCETLIQAPVPAHVIDKGIPTAGVLAHIMVAKFADHLPLYRQEKIFGPAGLPIARSTLAQWVGNCGVQLQPLVDALREAVCPFIRADMQAVCASYFEDGWLAWELSDVRPVTHSVTIRAARGIYEVSFLLPDKR</sequence>
<proteinExistence type="predicted"/>
<dbReference type="EMBL" id="LT629760">
    <property type="protein sequence ID" value="SDS89328.1"/>
    <property type="molecule type" value="Genomic_DNA"/>
</dbReference>
<dbReference type="InterPro" id="IPR024474">
    <property type="entry name" value="Znf_dom_IS66"/>
</dbReference>
<reference evidence="5 6" key="1">
    <citation type="submission" date="2016-10" db="EMBL/GenBank/DDBJ databases">
        <authorList>
            <person name="Varghese N."/>
            <person name="Submissions S."/>
        </authorList>
    </citation>
    <scope>NUCLEOTIDE SEQUENCE [LARGE SCALE GENOMIC DNA]</scope>
    <source>
        <strain evidence="5 6">BS3111</strain>
    </source>
</reference>
<keyword evidence="6" id="KW-1185">Reference proteome</keyword>
<dbReference type="Pfam" id="PF13005">
    <property type="entry name" value="zf-IS66"/>
    <property type="match status" value="1"/>
</dbReference>
<dbReference type="InterPro" id="IPR004291">
    <property type="entry name" value="Transposase_IS66_central"/>
</dbReference>
<dbReference type="Proteomes" id="UP000183126">
    <property type="component" value="Chromosome I"/>
</dbReference>
<organism evidence="5 6">
    <name type="scientific">Pseudomonas trivialis</name>
    <dbReference type="NCBI Taxonomy" id="200450"/>
    <lineage>
        <taxon>Bacteria</taxon>
        <taxon>Pseudomonadati</taxon>
        <taxon>Pseudomonadota</taxon>
        <taxon>Gammaproteobacteria</taxon>
        <taxon>Pseudomonadales</taxon>
        <taxon>Pseudomonadaceae</taxon>
        <taxon>Pseudomonas</taxon>
    </lineage>
</organism>
<dbReference type="PANTHER" id="PTHR33678">
    <property type="entry name" value="BLL1576 PROTEIN"/>
    <property type="match status" value="1"/>
</dbReference>
<evidence type="ECO:0000259" key="4">
    <source>
        <dbReference type="Pfam" id="PF13007"/>
    </source>
</evidence>
<dbReference type="Pfam" id="PF11660">
    <property type="entry name" value="DUF3262"/>
    <property type="match status" value="1"/>
</dbReference>
<name>A0ABY0UM45_9PSED</name>
<feature type="domain" description="Transposase TnpC homeodomain" evidence="4">
    <location>
        <begin position="105"/>
        <end position="176"/>
    </location>
</feature>
<feature type="domain" description="Transposase IS66 zinc-finger binding" evidence="3">
    <location>
        <begin position="186"/>
        <end position="227"/>
    </location>
</feature>
<dbReference type="Pfam" id="PF03050">
    <property type="entry name" value="DDE_Tnp_IS66"/>
    <property type="match status" value="1"/>
</dbReference>